<dbReference type="InterPro" id="IPR050987">
    <property type="entry name" value="AtrR-like"/>
</dbReference>
<dbReference type="GO" id="GO:0003700">
    <property type="term" value="F:DNA-binding transcription factor activity"/>
    <property type="evidence" value="ECO:0007669"/>
    <property type="project" value="InterPro"/>
</dbReference>
<dbReference type="GO" id="GO:0008270">
    <property type="term" value="F:zinc ion binding"/>
    <property type="evidence" value="ECO:0007669"/>
    <property type="project" value="InterPro"/>
</dbReference>
<dbReference type="OrthoDB" id="3548654at2759"/>
<dbReference type="Proteomes" id="UP000775872">
    <property type="component" value="Unassembled WGS sequence"/>
</dbReference>
<evidence type="ECO:0000313" key="4">
    <source>
        <dbReference type="EMBL" id="CAH0052285.1"/>
    </source>
</evidence>
<dbReference type="PANTHER" id="PTHR46910">
    <property type="entry name" value="TRANSCRIPTION FACTOR PDR1"/>
    <property type="match status" value="1"/>
</dbReference>
<proteinExistence type="predicted"/>
<dbReference type="Pfam" id="PF04082">
    <property type="entry name" value="Fungal_trans"/>
    <property type="match status" value="1"/>
</dbReference>
<protein>
    <recommendedName>
        <fullName evidence="3">Xylanolytic transcriptional activator regulatory domain-containing protein</fullName>
    </recommendedName>
</protein>
<dbReference type="EMBL" id="CABFOC020000044">
    <property type="protein sequence ID" value="CAH0052285.1"/>
    <property type="molecule type" value="Genomic_DNA"/>
</dbReference>
<organism evidence="4 5">
    <name type="scientific">Clonostachys solani</name>
    <dbReference type="NCBI Taxonomy" id="160281"/>
    <lineage>
        <taxon>Eukaryota</taxon>
        <taxon>Fungi</taxon>
        <taxon>Dikarya</taxon>
        <taxon>Ascomycota</taxon>
        <taxon>Pezizomycotina</taxon>
        <taxon>Sordariomycetes</taxon>
        <taxon>Hypocreomycetidae</taxon>
        <taxon>Hypocreales</taxon>
        <taxon>Bionectriaceae</taxon>
        <taxon>Clonostachys</taxon>
    </lineage>
</organism>
<dbReference type="PANTHER" id="PTHR46910:SF32">
    <property type="entry name" value="TRANSCRIPTION FACTOR DOMAIN-CONTAINING PROTEIN-RELATED"/>
    <property type="match status" value="1"/>
</dbReference>
<dbReference type="SMART" id="SM00906">
    <property type="entry name" value="Fungal_trans"/>
    <property type="match status" value="1"/>
</dbReference>
<keyword evidence="1" id="KW-0539">Nucleus</keyword>
<dbReference type="AlphaFoldDB" id="A0A9P0EM05"/>
<dbReference type="GO" id="GO:0003677">
    <property type="term" value="F:DNA binding"/>
    <property type="evidence" value="ECO:0007669"/>
    <property type="project" value="InterPro"/>
</dbReference>
<dbReference type="InterPro" id="IPR007219">
    <property type="entry name" value="XnlR_reg_dom"/>
</dbReference>
<keyword evidence="5" id="KW-1185">Reference proteome</keyword>
<feature type="region of interest" description="Disordered" evidence="2">
    <location>
        <begin position="72"/>
        <end position="93"/>
    </location>
</feature>
<dbReference type="GO" id="GO:0006351">
    <property type="term" value="P:DNA-templated transcription"/>
    <property type="evidence" value="ECO:0007669"/>
    <property type="project" value="InterPro"/>
</dbReference>
<evidence type="ECO:0000259" key="3">
    <source>
        <dbReference type="SMART" id="SM00906"/>
    </source>
</evidence>
<sequence>MSLVTTQSRRNDYLQELQGRTGVITLSGPDRDVDDGTAFRDAQNANHASYQQTIPIPSVAQLSLSVANDTRGRECDVTGRGSPSSTAPRRSLSRGEALVPAIGNLDSESGFGQNPLASEDYAFAAAAGRCWYMAPISSWSFCRRVLALLGKCIPEADGDQWHRQDKGAYNMQWTPLGPNEEVDISNLPHRDHTLFLIGAAKFYLNNYLGLIDEPEFTKGVYDLYERPAEKANSSRTWYAHFLLVLAYGKAYSKGNNSRGPPGSHYALQAMTMLPDMSGLYADPVLAVQTLTLASMWFQSVDMRIAAYYHISQAMRTCIMEGMHRHMPEQIVGAKQSKRACVAFWAIYTMEKEFSSSIGAPSALQDEAITAKPPSQMNSSVDAVNMELHVRLTRLTARILSTVYGVGRQFDNTLILNTQSILRELAELSRDLTDVLRTHFPGTFSKASRMAHRLVISYHHCVVLSTRPLVMCALQMHVENSDTFPPAVVPLTSTVASLLSSCVESAHTILNMLRSLDEEGLLDAFLPFQLDAAYSSAFILHLIKLISPSLLQDQSWSHDIEYIFDRMIASGSVVAPVRKLELQQLENAMAALIPSAEQSWGLAPRAGYLQEQNFSTDDIFRDPFWHTITSNGVSGLLPQEILDLADRLDVEDVASTSSQ</sequence>
<reference evidence="4" key="1">
    <citation type="submission" date="2021-10" db="EMBL/GenBank/DDBJ databases">
        <authorList>
            <person name="Piombo E."/>
        </authorList>
    </citation>
    <scope>NUCLEOTIDE SEQUENCE</scope>
</reference>
<evidence type="ECO:0000256" key="2">
    <source>
        <dbReference type="SAM" id="MobiDB-lite"/>
    </source>
</evidence>
<accession>A0A9P0EM05</accession>
<name>A0A9P0EM05_9HYPO</name>
<feature type="domain" description="Xylanolytic transcriptional activator regulatory" evidence="3">
    <location>
        <begin position="306"/>
        <end position="379"/>
    </location>
</feature>
<comment type="caution">
    <text evidence="4">The sequence shown here is derived from an EMBL/GenBank/DDBJ whole genome shotgun (WGS) entry which is preliminary data.</text>
</comment>
<evidence type="ECO:0000313" key="5">
    <source>
        <dbReference type="Proteomes" id="UP000775872"/>
    </source>
</evidence>
<gene>
    <name evidence="4" type="ORF">CSOL1703_00015405</name>
</gene>
<dbReference type="CDD" id="cd12148">
    <property type="entry name" value="fungal_TF_MHR"/>
    <property type="match status" value="1"/>
</dbReference>
<evidence type="ECO:0000256" key="1">
    <source>
        <dbReference type="ARBA" id="ARBA00023242"/>
    </source>
</evidence>